<dbReference type="Pfam" id="PF01565">
    <property type="entry name" value="FAD_binding_4"/>
    <property type="match status" value="1"/>
</dbReference>
<dbReference type="GO" id="GO:0016491">
    <property type="term" value="F:oxidoreductase activity"/>
    <property type="evidence" value="ECO:0007669"/>
    <property type="project" value="UniProtKB-KW"/>
</dbReference>
<dbReference type="FunFam" id="1.10.45.10:FF:000001">
    <property type="entry name" value="D-lactate dehydrogenase mitochondrial"/>
    <property type="match status" value="1"/>
</dbReference>
<dbReference type="Proteomes" id="UP000663929">
    <property type="component" value="Chromosome"/>
</dbReference>
<dbReference type="EMBL" id="CP071793">
    <property type="protein sequence ID" value="QTD48643.1"/>
    <property type="molecule type" value="Genomic_DNA"/>
</dbReference>
<dbReference type="SUPFAM" id="SSF55103">
    <property type="entry name" value="FAD-linked oxidases, C-terminal domain"/>
    <property type="match status" value="1"/>
</dbReference>
<keyword evidence="4" id="KW-0560">Oxidoreductase</keyword>
<organism evidence="6 7">
    <name type="scientific">Sulfidibacter corallicola</name>
    <dbReference type="NCBI Taxonomy" id="2818388"/>
    <lineage>
        <taxon>Bacteria</taxon>
        <taxon>Pseudomonadati</taxon>
        <taxon>Acidobacteriota</taxon>
        <taxon>Holophagae</taxon>
        <taxon>Acanthopleuribacterales</taxon>
        <taxon>Acanthopleuribacteraceae</taxon>
        <taxon>Sulfidibacter</taxon>
    </lineage>
</organism>
<dbReference type="InterPro" id="IPR051914">
    <property type="entry name" value="FAD-linked_OxidoTrans_Type4"/>
</dbReference>
<dbReference type="Gene3D" id="3.30.70.2740">
    <property type="match status" value="1"/>
</dbReference>
<dbReference type="RefSeq" id="WP_237378296.1">
    <property type="nucleotide sequence ID" value="NZ_CP071793.1"/>
</dbReference>
<accession>A0A8A4TG79</accession>
<evidence type="ECO:0000259" key="5">
    <source>
        <dbReference type="PROSITE" id="PS51387"/>
    </source>
</evidence>
<evidence type="ECO:0000313" key="6">
    <source>
        <dbReference type="EMBL" id="QTD48643.1"/>
    </source>
</evidence>
<evidence type="ECO:0000256" key="3">
    <source>
        <dbReference type="ARBA" id="ARBA00022827"/>
    </source>
</evidence>
<name>A0A8A4TG79_SULCO</name>
<dbReference type="InterPro" id="IPR016171">
    <property type="entry name" value="Vanillyl_alc_oxidase_C-sub2"/>
</dbReference>
<dbReference type="PANTHER" id="PTHR42934">
    <property type="entry name" value="GLYCOLATE OXIDASE SUBUNIT GLCD"/>
    <property type="match status" value="1"/>
</dbReference>
<dbReference type="AlphaFoldDB" id="A0A8A4TG79"/>
<dbReference type="InterPro" id="IPR016166">
    <property type="entry name" value="FAD-bd_PCMH"/>
</dbReference>
<evidence type="ECO:0000313" key="7">
    <source>
        <dbReference type="Proteomes" id="UP000663929"/>
    </source>
</evidence>
<feature type="domain" description="FAD-binding PCMH-type" evidence="5">
    <location>
        <begin position="40"/>
        <end position="219"/>
    </location>
</feature>
<keyword evidence="7" id="KW-1185">Reference proteome</keyword>
<dbReference type="PANTHER" id="PTHR42934:SF2">
    <property type="entry name" value="GLYCOLATE OXIDASE SUBUNIT GLCD"/>
    <property type="match status" value="1"/>
</dbReference>
<keyword evidence="2" id="KW-0285">Flavoprotein</keyword>
<dbReference type="InterPro" id="IPR004113">
    <property type="entry name" value="FAD-bd_oxidored_4_C"/>
</dbReference>
<dbReference type="InterPro" id="IPR016164">
    <property type="entry name" value="FAD-linked_Oxase-like_C"/>
</dbReference>
<dbReference type="InterPro" id="IPR016169">
    <property type="entry name" value="FAD-bd_PCMH_sub2"/>
</dbReference>
<dbReference type="InterPro" id="IPR006094">
    <property type="entry name" value="Oxid_FAD_bind_N"/>
</dbReference>
<reference evidence="6" key="1">
    <citation type="submission" date="2021-03" db="EMBL/GenBank/DDBJ databases">
        <title>Acanthopleuribacteraceae sp. M133.</title>
        <authorList>
            <person name="Wang G."/>
        </authorList>
    </citation>
    <scope>NUCLEOTIDE SEQUENCE</scope>
    <source>
        <strain evidence="6">M133</strain>
    </source>
</reference>
<evidence type="ECO:0000256" key="2">
    <source>
        <dbReference type="ARBA" id="ARBA00022630"/>
    </source>
</evidence>
<dbReference type="PROSITE" id="PS51387">
    <property type="entry name" value="FAD_PCMH"/>
    <property type="match status" value="1"/>
</dbReference>
<protein>
    <submittedName>
        <fullName evidence="6">FAD-binding oxidoreductase</fullName>
    </submittedName>
</protein>
<dbReference type="KEGG" id="scor:J3U87_23935"/>
<sequence length="466" mass="50156">MYQTTQRAWLESLRQTLNPNDLITDPDRLASFSGDETRDLHHLPEAAAFPRSVAQVSAVLRVCSEHCIPVVPRGGGSGVSGGAAAIHGGLVLSLRHLNRIVVLDARNMTVTVEAGMVTGTLQDRLAEKGLRLPPDPGSRDWCQVGGNLAEAAAGPKSVKYGAFRDYVLNLEVVLADGRVIWTGADVRKFACGYNLTHLILGSEGTLGVITKAVFRLVPTAPESVLLRMGFTTLEAATDMICRVFTSGLTPSEVEIVDRDAIALAQPLCNAPADPDLAAYLWIGFDGREADFLMADAERAADLAESIGCADLLFASDPDQVRRLWTYRHRIGPAVIETTPFRDVDLSFPRAALADVVHMVKEVGRRYGFRTAVFGHAGDGNLHVNVLRDALDEAAWQGPVREGIADIYRRVCAMGGTLSGEHGVGCTLTPYLEEALGSTRLVLMAGIKEVFDPQGILNPGKIVETPI</sequence>
<dbReference type="InterPro" id="IPR036318">
    <property type="entry name" value="FAD-bd_PCMH-like_sf"/>
</dbReference>
<dbReference type="Pfam" id="PF02913">
    <property type="entry name" value="FAD-oxidase_C"/>
    <property type="match status" value="1"/>
</dbReference>
<dbReference type="Gene3D" id="1.10.45.10">
    <property type="entry name" value="Vanillyl-alcohol Oxidase, Chain A, domain 4"/>
    <property type="match status" value="1"/>
</dbReference>
<dbReference type="GO" id="GO:0071949">
    <property type="term" value="F:FAD binding"/>
    <property type="evidence" value="ECO:0007669"/>
    <property type="project" value="InterPro"/>
</dbReference>
<keyword evidence="3" id="KW-0274">FAD</keyword>
<proteinExistence type="predicted"/>
<dbReference type="Gene3D" id="3.30.465.10">
    <property type="match status" value="1"/>
</dbReference>
<comment type="cofactor">
    <cofactor evidence="1">
        <name>FAD</name>
        <dbReference type="ChEBI" id="CHEBI:57692"/>
    </cofactor>
</comment>
<evidence type="ECO:0000256" key="1">
    <source>
        <dbReference type="ARBA" id="ARBA00001974"/>
    </source>
</evidence>
<gene>
    <name evidence="6" type="ORF">J3U87_23935</name>
</gene>
<evidence type="ECO:0000256" key="4">
    <source>
        <dbReference type="ARBA" id="ARBA00023002"/>
    </source>
</evidence>
<dbReference type="SUPFAM" id="SSF56176">
    <property type="entry name" value="FAD-binding/transporter-associated domain-like"/>
    <property type="match status" value="1"/>
</dbReference>